<dbReference type="AlphaFoldDB" id="A0A081C4G9"/>
<evidence type="ECO:0000313" key="1">
    <source>
        <dbReference type="EMBL" id="GAK59474.1"/>
    </source>
</evidence>
<gene>
    <name evidence="1" type="ORF">U27_06459</name>
</gene>
<dbReference type="Proteomes" id="UP000030661">
    <property type="component" value="Unassembled WGS sequence"/>
</dbReference>
<evidence type="ECO:0000313" key="2">
    <source>
        <dbReference type="Proteomes" id="UP000030661"/>
    </source>
</evidence>
<reference evidence="1 2" key="1">
    <citation type="journal article" date="2015" name="PeerJ">
        <title>First genomic representation of candidate bacterial phylum KSB3 points to enhanced environmental sensing as a trigger of wastewater bulking.</title>
        <authorList>
            <person name="Sekiguchi Y."/>
            <person name="Ohashi A."/>
            <person name="Parks D.H."/>
            <person name="Yamauchi T."/>
            <person name="Tyson G.W."/>
            <person name="Hugenholtz P."/>
        </authorList>
    </citation>
    <scope>NUCLEOTIDE SEQUENCE [LARGE SCALE GENOMIC DNA]</scope>
</reference>
<accession>A0A081C4G9</accession>
<dbReference type="HOGENOM" id="CLU_3363401_0_0_0"/>
<protein>
    <submittedName>
        <fullName evidence="1">Uncharacterized protein</fullName>
    </submittedName>
</protein>
<name>A0A081C4G9_VECG1</name>
<organism evidence="1 2">
    <name type="scientific">Vecturithrix granuli</name>
    <dbReference type="NCBI Taxonomy" id="1499967"/>
    <lineage>
        <taxon>Bacteria</taxon>
        <taxon>Candidatus Moduliflexota</taxon>
        <taxon>Candidatus Vecturitrichia</taxon>
        <taxon>Candidatus Vecturitrichales</taxon>
        <taxon>Candidatus Vecturitrichaceae</taxon>
        <taxon>Candidatus Vecturithrix</taxon>
    </lineage>
</organism>
<sequence>MRISSSLKVKNSRTLQGIKLLFSGVSAFTTETLGL</sequence>
<dbReference type="EMBL" id="DF820470">
    <property type="protein sequence ID" value="GAK59474.1"/>
    <property type="molecule type" value="Genomic_DNA"/>
</dbReference>
<proteinExistence type="predicted"/>
<keyword evidence="2" id="KW-1185">Reference proteome</keyword>